<evidence type="ECO:0000256" key="2">
    <source>
        <dbReference type="ARBA" id="ARBA00022679"/>
    </source>
</evidence>
<dbReference type="PANTHER" id="PTHR48043:SF145">
    <property type="entry name" value="FI06409P-RELATED"/>
    <property type="match status" value="1"/>
</dbReference>
<keyword evidence="2" id="KW-0808">Transferase</keyword>
<dbReference type="SUPFAM" id="SSF53756">
    <property type="entry name" value="UDP-Glycosyltransferase/glycogen phosphorylase"/>
    <property type="match status" value="1"/>
</dbReference>
<dbReference type="InterPro" id="IPR002213">
    <property type="entry name" value="UDP_glucos_trans"/>
</dbReference>
<protein>
    <submittedName>
        <fullName evidence="3">Glycosyltransferase</fullName>
    </submittedName>
</protein>
<name>A0ABW1AA94_9ACTN</name>
<dbReference type="EMBL" id="JBHSON010000080">
    <property type="protein sequence ID" value="MFC5752081.1"/>
    <property type="molecule type" value="Genomic_DNA"/>
</dbReference>
<dbReference type="InterPro" id="IPR050271">
    <property type="entry name" value="UDP-glycosyltransferase"/>
</dbReference>
<dbReference type="Gene3D" id="3.40.50.2000">
    <property type="entry name" value="Glycogen Phosphorylase B"/>
    <property type="match status" value="2"/>
</dbReference>
<sequence>MTEHRGPILFASNPSAGLINCVLAMAGEVNRRGGADLWFASTEDRSGDVWRLPGAERVRFVSVGEHLPAVDPVSWPDETHRALIGESRLRRYTTFLDHAFDAADVWAKYERLLAEIDRIRPALMVVDSSTGWALDAAMVRGVPYVMTVPLPASGAYLDRLPWGYPAPFSGLPGRMGPRQRIANVAFRIGSRLAFFTPSRLRMIAENARRRKGADLPNVAAAPSRYADGAEAVLSTMVPELEYPFPGQEKVTMLGAVLPEEDGAAAGDDGGELAAWLDRHESIVYIGFGTIMRPTAAQVKAIVEMCERLGDRHQVLWRLPAARHELLPEKPPGNLRVETWLPSQLAVLAHPNVRVFFNHAGGNAVTEGLYFGKPLLVLPFWMDCHDYAVRAVDSGAALALDQRESGDAEVITAKLERLLAEDGFRDAARAIADSQRGAGGVRAAADLIERAAAAAARPAPDPTAA</sequence>
<dbReference type="Pfam" id="PF00201">
    <property type="entry name" value="UDPGT"/>
    <property type="match status" value="1"/>
</dbReference>
<dbReference type="CDD" id="cd03784">
    <property type="entry name" value="GT1_Gtf-like"/>
    <property type="match status" value="1"/>
</dbReference>
<proteinExistence type="predicted"/>
<comment type="caution">
    <text evidence="3">The sequence shown here is derived from an EMBL/GenBank/DDBJ whole genome shotgun (WGS) entry which is preliminary data.</text>
</comment>
<evidence type="ECO:0000313" key="3">
    <source>
        <dbReference type="EMBL" id="MFC5752081.1"/>
    </source>
</evidence>
<evidence type="ECO:0000256" key="1">
    <source>
        <dbReference type="ARBA" id="ARBA00022676"/>
    </source>
</evidence>
<dbReference type="PANTHER" id="PTHR48043">
    <property type="entry name" value="EG:EG0003.4 PROTEIN-RELATED"/>
    <property type="match status" value="1"/>
</dbReference>
<gene>
    <name evidence="3" type="ORF">ACFPZN_41280</name>
</gene>
<keyword evidence="1" id="KW-0328">Glycosyltransferase</keyword>
<accession>A0ABW1AA94</accession>
<dbReference type="RefSeq" id="WP_378288043.1">
    <property type="nucleotide sequence ID" value="NZ_JBHSON010000080.1"/>
</dbReference>
<reference evidence="4" key="1">
    <citation type="journal article" date="2019" name="Int. J. Syst. Evol. Microbiol.">
        <title>The Global Catalogue of Microorganisms (GCM) 10K type strain sequencing project: providing services to taxonomists for standard genome sequencing and annotation.</title>
        <authorList>
            <consortium name="The Broad Institute Genomics Platform"/>
            <consortium name="The Broad Institute Genome Sequencing Center for Infectious Disease"/>
            <person name="Wu L."/>
            <person name="Ma J."/>
        </authorList>
    </citation>
    <scope>NUCLEOTIDE SEQUENCE [LARGE SCALE GENOMIC DNA]</scope>
    <source>
        <strain evidence="4">KCTC 42087</strain>
    </source>
</reference>
<keyword evidence="4" id="KW-1185">Reference proteome</keyword>
<dbReference type="Proteomes" id="UP001596074">
    <property type="component" value="Unassembled WGS sequence"/>
</dbReference>
<organism evidence="3 4">
    <name type="scientific">Actinomadura rugatobispora</name>
    <dbReference type="NCBI Taxonomy" id="1994"/>
    <lineage>
        <taxon>Bacteria</taxon>
        <taxon>Bacillati</taxon>
        <taxon>Actinomycetota</taxon>
        <taxon>Actinomycetes</taxon>
        <taxon>Streptosporangiales</taxon>
        <taxon>Thermomonosporaceae</taxon>
        <taxon>Actinomadura</taxon>
    </lineage>
</organism>
<evidence type="ECO:0000313" key="4">
    <source>
        <dbReference type="Proteomes" id="UP001596074"/>
    </source>
</evidence>